<dbReference type="AlphaFoldDB" id="A0ABD0MRE5"/>
<evidence type="ECO:0000313" key="1">
    <source>
        <dbReference type="EMBL" id="KAL0151575.1"/>
    </source>
</evidence>
<keyword evidence="2" id="KW-1185">Reference proteome</keyword>
<sequence>GKQEYEEQDTRHKSEKQAWVDHLVSNRGKVRGLYSAQSARWVMGAIVWGVAQQSVRERHLVVSGPK</sequence>
<feature type="non-terminal residue" evidence="1">
    <location>
        <position position="1"/>
    </location>
</feature>
<protein>
    <submittedName>
        <fullName evidence="1">Uncharacterized protein</fullName>
    </submittedName>
</protein>
<comment type="caution">
    <text evidence="1">The sequence shown here is derived from an EMBL/GenBank/DDBJ whole genome shotgun (WGS) entry which is preliminary data.</text>
</comment>
<dbReference type="Proteomes" id="UP001529510">
    <property type="component" value="Unassembled WGS sequence"/>
</dbReference>
<dbReference type="EMBL" id="JAMKFB020000236">
    <property type="protein sequence ID" value="KAL0151575.1"/>
    <property type="molecule type" value="Genomic_DNA"/>
</dbReference>
<proteinExistence type="predicted"/>
<organism evidence="1 2">
    <name type="scientific">Cirrhinus mrigala</name>
    <name type="common">Mrigala</name>
    <dbReference type="NCBI Taxonomy" id="683832"/>
    <lineage>
        <taxon>Eukaryota</taxon>
        <taxon>Metazoa</taxon>
        <taxon>Chordata</taxon>
        <taxon>Craniata</taxon>
        <taxon>Vertebrata</taxon>
        <taxon>Euteleostomi</taxon>
        <taxon>Actinopterygii</taxon>
        <taxon>Neopterygii</taxon>
        <taxon>Teleostei</taxon>
        <taxon>Ostariophysi</taxon>
        <taxon>Cypriniformes</taxon>
        <taxon>Cyprinidae</taxon>
        <taxon>Labeoninae</taxon>
        <taxon>Labeonini</taxon>
        <taxon>Cirrhinus</taxon>
    </lineage>
</organism>
<accession>A0ABD0MRE5</accession>
<name>A0ABD0MRE5_CIRMR</name>
<feature type="non-terminal residue" evidence="1">
    <location>
        <position position="66"/>
    </location>
</feature>
<reference evidence="1 2" key="1">
    <citation type="submission" date="2024-05" db="EMBL/GenBank/DDBJ databases">
        <title>Genome sequencing and assembly of Indian major carp, Cirrhinus mrigala (Hamilton, 1822).</title>
        <authorList>
            <person name="Mohindra V."/>
            <person name="Chowdhury L.M."/>
            <person name="Lal K."/>
            <person name="Jena J.K."/>
        </authorList>
    </citation>
    <scope>NUCLEOTIDE SEQUENCE [LARGE SCALE GENOMIC DNA]</scope>
    <source>
        <strain evidence="1">CM1030</strain>
        <tissue evidence="1">Blood</tissue>
    </source>
</reference>
<gene>
    <name evidence="1" type="ORF">M9458_053120</name>
</gene>
<evidence type="ECO:0000313" key="2">
    <source>
        <dbReference type="Proteomes" id="UP001529510"/>
    </source>
</evidence>